<dbReference type="SUPFAM" id="SSF110087">
    <property type="entry name" value="DR1885-like metal-binding protein"/>
    <property type="match status" value="1"/>
</dbReference>
<dbReference type="Pfam" id="PF04314">
    <property type="entry name" value="PCuAC"/>
    <property type="match status" value="1"/>
</dbReference>
<gene>
    <name evidence="2" type="ORF">FP66_04805</name>
</gene>
<evidence type="ECO:0000256" key="1">
    <source>
        <dbReference type="SAM" id="SignalP"/>
    </source>
</evidence>
<dbReference type="PANTHER" id="PTHR36302">
    <property type="entry name" value="BLR7088 PROTEIN"/>
    <property type="match status" value="1"/>
</dbReference>
<protein>
    <submittedName>
        <fullName evidence="2">Copper chaperone</fullName>
    </submittedName>
</protein>
<reference evidence="2 3" key="1">
    <citation type="submission" date="2014-06" db="EMBL/GenBank/DDBJ databases">
        <title>Draft genome sequence of an extremely salt tolerant bacteria Halomonas salina/CIFRI 1.</title>
        <authorList>
            <person name="Behera B.D."/>
            <person name="Meena D.K."/>
            <person name="Das P."/>
            <person name="Maharana J."/>
            <person name="Paria P."/>
            <person name="Sharma A.P."/>
            <person name="Shamsudheen K.V."/>
            <person name="Rijit J."/>
            <person name="Dixit V."/>
            <person name="Verma A."/>
            <person name="Scaria V."/>
            <person name="Sivasubbu S."/>
        </authorList>
    </citation>
    <scope>NUCLEOTIDE SEQUENCE [LARGE SCALE GENOMIC DNA]</scope>
    <source>
        <strain evidence="2 3">CIFRI 1</strain>
    </source>
</reference>
<feature type="signal peptide" evidence="1">
    <location>
        <begin position="1"/>
        <end position="30"/>
    </location>
</feature>
<dbReference type="Gene3D" id="2.60.40.1890">
    <property type="entry name" value="PCu(A)C copper chaperone"/>
    <property type="match status" value="1"/>
</dbReference>
<accession>A0ABR4WTV8</accession>
<feature type="chain" id="PRO_5047248082" evidence="1">
    <location>
        <begin position="31"/>
        <end position="152"/>
    </location>
</feature>
<dbReference type="RefSeq" id="WP_035595595.1">
    <property type="nucleotide sequence ID" value="NZ_JOKD01000021.1"/>
</dbReference>
<dbReference type="EMBL" id="JOKD01000021">
    <property type="protein sequence ID" value="KGE78166.1"/>
    <property type="molecule type" value="Genomic_DNA"/>
</dbReference>
<dbReference type="InterPro" id="IPR036182">
    <property type="entry name" value="PCuAC_sf"/>
</dbReference>
<organism evidence="2 3">
    <name type="scientific">Halomonas salina</name>
    <dbReference type="NCBI Taxonomy" id="42565"/>
    <lineage>
        <taxon>Bacteria</taxon>
        <taxon>Pseudomonadati</taxon>
        <taxon>Pseudomonadota</taxon>
        <taxon>Gammaproteobacteria</taxon>
        <taxon>Oceanospirillales</taxon>
        <taxon>Halomonadaceae</taxon>
        <taxon>Halomonas</taxon>
    </lineage>
</organism>
<evidence type="ECO:0000313" key="3">
    <source>
        <dbReference type="Proteomes" id="UP000029721"/>
    </source>
</evidence>
<name>A0ABR4WTV8_9GAMM</name>
<keyword evidence="1" id="KW-0732">Signal</keyword>
<proteinExistence type="predicted"/>
<keyword evidence="3" id="KW-1185">Reference proteome</keyword>
<dbReference type="InterPro" id="IPR058248">
    <property type="entry name" value="Lxx211020-like"/>
</dbReference>
<dbReference type="PANTHER" id="PTHR36302:SF1">
    <property type="entry name" value="COPPER CHAPERONE PCU(A)C"/>
    <property type="match status" value="1"/>
</dbReference>
<dbReference type="InterPro" id="IPR007410">
    <property type="entry name" value="LpqE-like"/>
</dbReference>
<sequence length="152" mass="16281">MPSARRTARQSRRMALGLLTALMTTATVQAAELDVSDARLRLMPGDLPAAGYFRLHNAGDESVTLTGADSDAFERVMLHRTVQEDGMSSMHGVSELEVAPGDTLEFAPKGYHLMLMQRSQPLAVGDALEVTLTFADAPPLPVTFDVVSPAAL</sequence>
<comment type="caution">
    <text evidence="2">The sequence shown here is derived from an EMBL/GenBank/DDBJ whole genome shotgun (WGS) entry which is preliminary data.</text>
</comment>
<evidence type="ECO:0000313" key="2">
    <source>
        <dbReference type="EMBL" id="KGE78166.1"/>
    </source>
</evidence>
<dbReference type="Proteomes" id="UP000029721">
    <property type="component" value="Unassembled WGS sequence"/>
</dbReference>